<dbReference type="OrthoDB" id="334703at2"/>
<dbReference type="GO" id="GO:0007165">
    <property type="term" value="P:signal transduction"/>
    <property type="evidence" value="ECO:0007669"/>
    <property type="project" value="UniProtKB-KW"/>
</dbReference>
<dbReference type="AlphaFoldDB" id="A0A2M9Y0Q3"/>
<dbReference type="Pfam" id="PF00015">
    <property type="entry name" value="MCPsignal"/>
    <property type="match status" value="1"/>
</dbReference>
<evidence type="ECO:0000256" key="2">
    <source>
        <dbReference type="ARBA" id="ARBA00029447"/>
    </source>
</evidence>
<gene>
    <name evidence="5" type="ORF">EHQ30_11175</name>
</gene>
<dbReference type="PANTHER" id="PTHR32089:SF112">
    <property type="entry name" value="LYSOZYME-LIKE PROTEIN-RELATED"/>
    <property type="match status" value="1"/>
</dbReference>
<dbReference type="Gene3D" id="3.30.450.20">
    <property type="entry name" value="PAS domain"/>
    <property type="match status" value="2"/>
</dbReference>
<dbReference type="EMBL" id="RQFP01000004">
    <property type="protein sequence ID" value="TGK94046.1"/>
    <property type="molecule type" value="Genomic_DNA"/>
</dbReference>
<dbReference type="CDD" id="cd12913">
    <property type="entry name" value="PDC1_MCP_like"/>
    <property type="match status" value="1"/>
</dbReference>
<proteinExistence type="inferred from homology"/>
<accession>A0A2M9Y0Q3</accession>
<dbReference type="GO" id="GO:0016020">
    <property type="term" value="C:membrane"/>
    <property type="evidence" value="ECO:0007669"/>
    <property type="project" value="InterPro"/>
</dbReference>
<comment type="caution">
    <text evidence="5">The sequence shown here is derived from an EMBL/GenBank/DDBJ whole genome shotgun (WGS) entry which is preliminary data.</text>
</comment>
<evidence type="ECO:0000256" key="1">
    <source>
        <dbReference type="ARBA" id="ARBA00023224"/>
    </source>
</evidence>
<evidence type="ECO:0000313" key="6">
    <source>
        <dbReference type="Proteomes" id="UP000297891"/>
    </source>
</evidence>
<comment type="similarity">
    <text evidence="2">Belongs to the methyl-accepting chemotaxis (MCP) protein family.</text>
</comment>
<dbReference type="PROSITE" id="PS50111">
    <property type="entry name" value="CHEMOTAXIS_TRANSDUC_2"/>
    <property type="match status" value="1"/>
</dbReference>
<protein>
    <submittedName>
        <fullName evidence="5">Chemotaxis protein</fullName>
    </submittedName>
</protein>
<dbReference type="GO" id="GO:0006935">
    <property type="term" value="P:chemotaxis"/>
    <property type="evidence" value="ECO:0007669"/>
    <property type="project" value="InterPro"/>
</dbReference>
<dbReference type="GO" id="GO:0004888">
    <property type="term" value="F:transmembrane signaling receptor activity"/>
    <property type="evidence" value="ECO:0007669"/>
    <property type="project" value="InterPro"/>
</dbReference>
<dbReference type="SUPFAM" id="SSF58104">
    <property type="entry name" value="Methyl-accepting chemotaxis protein (MCP) signaling domain"/>
    <property type="match status" value="1"/>
</dbReference>
<dbReference type="RefSeq" id="WP_100791243.1">
    <property type="nucleotide sequence ID" value="NZ_NPDQ01000005.1"/>
</dbReference>
<sequence>MEDNYSNLGMRKLKDLIDSFGERSKEIGSVAGSIQQIAKQTNLLALNASIEAARAGEHGRGFEIVANEVTKLSFQTSEATKKISEILSRINIENSSANFDVIEMEKQSILEYAELWTSNIAKELESKFYIMATSLYGLKFLIQSLVHANVGMKREHLLLILQEYLIQNEQQLAYAICCEPNAIDFMDTDYSNKEGHDSKGRFVPYCHRHTGKISIEPLQGYDTAGEDEWYTLPRDLGEDVMMEPYDYPIEGKTVKMTSLMTNLFLHSKFAGILGADFSLEQLQAELSPKKLFGIGKTSLITYNGNFASHPEIEFLGTVAELLSEEAKRAIQKGESFTFIDKTNTARILKPVRIGQSKRPWSILVEFNLLSILKK</sequence>
<dbReference type="InterPro" id="IPR004090">
    <property type="entry name" value="Chemotax_Me-accpt_rcpt"/>
</dbReference>
<keyword evidence="6" id="KW-1185">Reference proteome</keyword>
<dbReference type="Gene3D" id="1.10.287.950">
    <property type="entry name" value="Methyl-accepting chemotaxis protein"/>
    <property type="match status" value="1"/>
</dbReference>
<name>A0A2M9Y0Q3_9LEPT</name>
<dbReference type="PRINTS" id="PR00260">
    <property type="entry name" value="CHEMTRNSDUCR"/>
</dbReference>
<dbReference type="InterPro" id="IPR004089">
    <property type="entry name" value="MCPsignal_dom"/>
</dbReference>
<keyword evidence="1 3" id="KW-0807">Transducer</keyword>
<reference evidence="5" key="1">
    <citation type="journal article" date="2019" name="PLoS Negl. Trop. Dis.">
        <title>Revisiting the worldwide diversity of Leptospira species in the environment.</title>
        <authorList>
            <person name="Vincent A.T."/>
            <person name="Schiettekatte O."/>
            <person name="Bourhy P."/>
            <person name="Veyrier F.J."/>
            <person name="Picardeau M."/>
        </authorList>
    </citation>
    <scope>NUCLEOTIDE SEQUENCE [LARGE SCALE GENOMIC DNA]</scope>
    <source>
        <strain evidence="5">201800277</strain>
    </source>
</reference>
<dbReference type="Pfam" id="PF22673">
    <property type="entry name" value="MCP-like_PDC_1"/>
    <property type="match status" value="1"/>
</dbReference>
<dbReference type="Proteomes" id="UP000297891">
    <property type="component" value="Unassembled WGS sequence"/>
</dbReference>
<organism evidence="5 6">
    <name type="scientific">Leptospira brenneri</name>
    <dbReference type="NCBI Taxonomy" id="2023182"/>
    <lineage>
        <taxon>Bacteria</taxon>
        <taxon>Pseudomonadati</taxon>
        <taxon>Spirochaetota</taxon>
        <taxon>Spirochaetia</taxon>
        <taxon>Leptospirales</taxon>
        <taxon>Leptospiraceae</taxon>
        <taxon>Leptospira</taxon>
    </lineage>
</organism>
<evidence type="ECO:0000256" key="3">
    <source>
        <dbReference type="PROSITE-ProRule" id="PRU00284"/>
    </source>
</evidence>
<feature type="domain" description="Methyl-accepting transducer" evidence="4">
    <location>
        <begin position="1"/>
        <end position="90"/>
    </location>
</feature>
<dbReference type="PANTHER" id="PTHR32089">
    <property type="entry name" value="METHYL-ACCEPTING CHEMOTAXIS PROTEIN MCPB"/>
    <property type="match status" value="1"/>
</dbReference>
<evidence type="ECO:0000313" key="5">
    <source>
        <dbReference type="EMBL" id="TGK94046.1"/>
    </source>
</evidence>
<evidence type="ECO:0000259" key="4">
    <source>
        <dbReference type="PROSITE" id="PS50111"/>
    </source>
</evidence>